<feature type="domain" description="Lumazine-binding" evidence="11">
    <location>
        <begin position="95"/>
        <end position="192"/>
    </location>
</feature>
<keyword evidence="6" id="KW-0686">Riboflavin biosynthesis</keyword>
<dbReference type="PROSITE" id="PS51177">
    <property type="entry name" value="LUMAZINE_BIND"/>
    <property type="match status" value="2"/>
</dbReference>
<evidence type="ECO:0000256" key="5">
    <source>
        <dbReference type="ARBA" id="ARBA00013950"/>
    </source>
</evidence>
<dbReference type="NCBIfam" id="TIGR00187">
    <property type="entry name" value="ribE"/>
    <property type="match status" value="1"/>
</dbReference>
<evidence type="ECO:0000313" key="13">
    <source>
        <dbReference type="Proteomes" id="UP000254677"/>
    </source>
</evidence>
<gene>
    <name evidence="12" type="primary">ribE</name>
    <name evidence="12" type="ORF">NCTC13292_01295</name>
</gene>
<dbReference type="RefSeq" id="WP_115221031.1">
    <property type="nucleotide sequence ID" value="NZ_CAXYJE010000008.1"/>
</dbReference>
<evidence type="ECO:0000259" key="11">
    <source>
        <dbReference type="PROSITE" id="PS51177"/>
    </source>
</evidence>
<dbReference type="PANTHER" id="PTHR21098:SF12">
    <property type="entry name" value="RIBOFLAVIN SYNTHASE"/>
    <property type="match status" value="1"/>
</dbReference>
<dbReference type="GO" id="GO:0009231">
    <property type="term" value="P:riboflavin biosynthetic process"/>
    <property type="evidence" value="ECO:0007669"/>
    <property type="project" value="UniProtKB-KW"/>
</dbReference>
<dbReference type="AlphaFoldDB" id="A0A378J3L0"/>
<evidence type="ECO:0000256" key="7">
    <source>
        <dbReference type="ARBA" id="ARBA00022679"/>
    </source>
</evidence>
<keyword evidence="13" id="KW-1185">Reference proteome</keyword>
<dbReference type="InterPro" id="IPR023366">
    <property type="entry name" value="ATP_synth_asu-like_sf"/>
</dbReference>
<reference evidence="12 13" key="1">
    <citation type="submission" date="2018-06" db="EMBL/GenBank/DDBJ databases">
        <authorList>
            <consortium name="Pathogen Informatics"/>
            <person name="Doyle S."/>
        </authorList>
    </citation>
    <scope>NUCLEOTIDE SEQUENCE [LARGE SCALE GENOMIC DNA]</scope>
    <source>
        <strain evidence="12 13">NCTC13292</strain>
    </source>
</reference>
<evidence type="ECO:0000256" key="10">
    <source>
        <dbReference type="PROSITE-ProRule" id="PRU00524"/>
    </source>
</evidence>
<feature type="repeat" description="Lumazine-binding" evidence="10">
    <location>
        <begin position="95"/>
        <end position="192"/>
    </location>
</feature>
<dbReference type="OrthoDB" id="9788537at2"/>
<feature type="repeat" description="Lumazine-binding" evidence="10">
    <location>
        <begin position="1"/>
        <end position="94"/>
    </location>
</feature>
<keyword evidence="7 12" id="KW-0808">Transferase</keyword>
<dbReference type="EC" id="2.5.1.9" evidence="4 9"/>
<comment type="catalytic activity">
    <reaction evidence="1">
        <text>2 6,7-dimethyl-8-(1-D-ribityl)lumazine + H(+) = 5-amino-6-(D-ribitylamino)uracil + riboflavin</text>
        <dbReference type="Rhea" id="RHEA:20772"/>
        <dbReference type="ChEBI" id="CHEBI:15378"/>
        <dbReference type="ChEBI" id="CHEBI:15934"/>
        <dbReference type="ChEBI" id="CHEBI:57986"/>
        <dbReference type="ChEBI" id="CHEBI:58201"/>
        <dbReference type="EC" id="2.5.1.9"/>
    </reaction>
</comment>
<organism evidence="12 13">
    <name type="scientific">Legionella donaldsonii</name>
    <dbReference type="NCBI Taxonomy" id="45060"/>
    <lineage>
        <taxon>Bacteria</taxon>
        <taxon>Pseudomonadati</taxon>
        <taxon>Pseudomonadota</taxon>
        <taxon>Gammaproteobacteria</taxon>
        <taxon>Legionellales</taxon>
        <taxon>Legionellaceae</taxon>
        <taxon>Legionella</taxon>
    </lineage>
</organism>
<name>A0A378J3L0_9GAMM</name>
<sequence length="204" mass="22129">MFTGLIEQQGEVLANISDKVANRLLIKSPFADLQTGESIAVNGVCLTLLPEHEQSLAFDVSPETLRLTTLGQLRAGMSVNLERAMLASARFGGHYVSGHVDTTARLKAINPIGDYLELVVGDFATCASMYLLPKGSITLEGVSLTINAVNEDNIKLMLVPHTLVKTTLGQLEIGQRLNVEFDYLTRIVAHQLKIAGQLKNEVEA</sequence>
<evidence type="ECO:0000256" key="4">
    <source>
        <dbReference type="ARBA" id="ARBA00012827"/>
    </source>
</evidence>
<dbReference type="InterPro" id="IPR017938">
    <property type="entry name" value="Riboflavin_synthase-like_b-brl"/>
</dbReference>
<proteinExistence type="predicted"/>
<evidence type="ECO:0000256" key="9">
    <source>
        <dbReference type="NCBIfam" id="TIGR00187"/>
    </source>
</evidence>
<dbReference type="SUPFAM" id="SSF63380">
    <property type="entry name" value="Riboflavin synthase domain-like"/>
    <property type="match status" value="2"/>
</dbReference>
<evidence type="ECO:0000256" key="8">
    <source>
        <dbReference type="ARBA" id="ARBA00022737"/>
    </source>
</evidence>
<comment type="pathway">
    <text evidence="3">Cofactor biosynthesis; riboflavin biosynthesis; riboflavin from 2-hydroxy-3-oxobutyl phosphate and 5-amino-6-(D-ribitylamino)uracil: step 2/2.</text>
</comment>
<evidence type="ECO:0000256" key="3">
    <source>
        <dbReference type="ARBA" id="ARBA00004887"/>
    </source>
</evidence>
<dbReference type="Pfam" id="PF00677">
    <property type="entry name" value="Lum_binding"/>
    <property type="match status" value="2"/>
</dbReference>
<accession>A0A378J3L0</accession>
<evidence type="ECO:0000256" key="1">
    <source>
        <dbReference type="ARBA" id="ARBA00000968"/>
    </source>
</evidence>
<dbReference type="PIRSF" id="PIRSF000498">
    <property type="entry name" value="Riboflavin_syn_A"/>
    <property type="match status" value="1"/>
</dbReference>
<evidence type="ECO:0000256" key="6">
    <source>
        <dbReference type="ARBA" id="ARBA00022619"/>
    </source>
</evidence>
<dbReference type="EMBL" id="UGOA01000001">
    <property type="protein sequence ID" value="STX41976.1"/>
    <property type="molecule type" value="Genomic_DNA"/>
</dbReference>
<dbReference type="InterPro" id="IPR026017">
    <property type="entry name" value="Lumazine-bd_dom"/>
</dbReference>
<dbReference type="GO" id="GO:0004746">
    <property type="term" value="F:riboflavin synthase activity"/>
    <property type="evidence" value="ECO:0007669"/>
    <property type="project" value="UniProtKB-UniRule"/>
</dbReference>
<protein>
    <recommendedName>
        <fullName evidence="5 9">Riboflavin synthase</fullName>
        <ecNumber evidence="4 9">2.5.1.9</ecNumber>
    </recommendedName>
</protein>
<evidence type="ECO:0000256" key="2">
    <source>
        <dbReference type="ARBA" id="ARBA00002803"/>
    </source>
</evidence>
<dbReference type="Gene3D" id="2.40.30.20">
    <property type="match status" value="2"/>
</dbReference>
<dbReference type="CDD" id="cd00402">
    <property type="entry name" value="Riboflavin_synthase_like"/>
    <property type="match status" value="1"/>
</dbReference>
<dbReference type="NCBIfam" id="NF006767">
    <property type="entry name" value="PRK09289.1"/>
    <property type="match status" value="1"/>
</dbReference>
<comment type="function">
    <text evidence="2">Catalyzes the dismutation of two molecules of 6,7-dimethyl-8-ribityllumazine, resulting in the formation of riboflavin and 5-amino-6-(D-ribitylamino)uracil.</text>
</comment>
<dbReference type="InterPro" id="IPR001783">
    <property type="entry name" value="Lumazine-bd"/>
</dbReference>
<evidence type="ECO:0000313" key="12">
    <source>
        <dbReference type="EMBL" id="STX41976.1"/>
    </source>
</evidence>
<feature type="domain" description="Lumazine-binding" evidence="11">
    <location>
        <begin position="1"/>
        <end position="94"/>
    </location>
</feature>
<dbReference type="Proteomes" id="UP000254677">
    <property type="component" value="Unassembled WGS sequence"/>
</dbReference>
<keyword evidence="8" id="KW-0677">Repeat</keyword>
<dbReference type="PANTHER" id="PTHR21098">
    <property type="entry name" value="RIBOFLAVIN SYNTHASE ALPHA CHAIN"/>
    <property type="match status" value="1"/>
</dbReference>